<feature type="domain" description="Phospholipase/carboxylesterase/thioesterase" evidence="3">
    <location>
        <begin position="29"/>
        <end position="224"/>
    </location>
</feature>
<evidence type="ECO:0000256" key="1">
    <source>
        <dbReference type="ARBA" id="ARBA00006499"/>
    </source>
</evidence>
<dbReference type="PANTHER" id="PTHR10655:SF17">
    <property type="entry name" value="LYSOPHOSPHOLIPASE-LIKE PROTEIN 1"/>
    <property type="match status" value="1"/>
</dbReference>
<gene>
    <name evidence="4" type="ORF">WH50_18410</name>
</gene>
<reference evidence="4 5" key="1">
    <citation type="submission" date="2015-03" db="EMBL/GenBank/DDBJ databases">
        <authorList>
            <person name="Krishnan R."/>
            <person name="Midha S."/>
            <person name="Patil P.B."/>
            <person name="Rameshkumar N."/>
        </authorList>
    </citation>
    <scope>NUCLEOTIDE SEQUENCE [LARGE SCALE GENOMIC DNA]</scope>
    <source>
        <strain evidence="4 5">L1E11</strain>
    </source>
</reference>
<dbReference type="InterPro" id="IPR029058">
    <property type="entry name" value="AB_hydrolase_fold"/>
</dbReference>
<dbReference type="InterPro" id="IPR003140">
    <property type="entry name" value="PLipase/COase/thioEstase"/>
</dbReference>
<dbReference type="Pfam" id="PF02230">
    <property type="entry name" value="Abhydrolase_2"/>
    <property type="match status" value="1"/>
</dbReference>
<comment type="caution">
    <text evidence="4">The sequence shown here is derived from an EMBL/GenBank/DDBJ whole genome shotgun (WGS) entry which is preliminary data.</text>
</comment>
<sequence length="226" mass="24029">MGFFSSAAALTTDPASGLQYRIAPRTSSAHARARLLLLHGVGGNEGNFDGIAEQLDPELEVVQVRGPLTLAAGQYAWFMVSFQTGSPVINAEQANTSRQQLISLIASLQSTRSLPTVIAGFSQGGIMSAGVALTSPASVSGFGLLSGRILPEIEPLLADSAALASVQGFIAHGEFDNKLPVDWAHKATAWLERLGVPHQVRLYPMGHELNRQVVADFSGWLQTLLR</sequence>
<evidence type="ECO:0000313" key="5">
    <source>
        <dbReference type="Proteomes" id="UP000248090"/>
    </source>
</evidence>
<keyword evidence="5" id="KW-1185">Reference proteome</keyword>
<name>A0ABX5LT95_9GAMM</name>
<accession>A0ABX5LT95</accession>
<dbReference type="Proteomes" id="UP000248090">
    <property type="component" value="Unassembled WGS sequence"/>
</dbReference>
<evidence type="ECO:0000256" key="2">
    <source>
        <dbReference type="ARBA" id="ARBA00022801"/>
    </source>
</evidence>
<dbReference type="Gene3D" id="3.40.50.1820">
    <property type="entry name" value="alpha/beta hydrolase"/>
    <property type="match status" value="1"/>
</dbReference>
<dbReference type="InterPro" id="IPR050565">
    <property type="entry name" value="LYPA1-2/EST-like"/>
</dbReference>
<organism evidence="4 5">
    <name type="scientific">Pokkaliibacter plantistimulans</name>
    <dbReference type="NCBI Taxonomy" id="1635171"/>
    <lineage>
        <taxon>Bacteria</taxon>
        <taxon>Pseudomonadati</taxon>
        <taxon>Pseudomonadota</taxon>
        <taxon>Gammaproteobacteria</taxon>
        <taxon>Oceanospirillales</taxon>
        <taxon>Balneatrichaceae</taxon>
        <taxon>Pokkaliibacter</taxon>
    </lineage>
</organism>
<keyword evidence="2" id="KW-0378">Hydrolase</keyword>
<evidence type="ECO:0000259" key="3">
    <source>
        <dbReference type="Pfam" id="PF02230"/>
    </source>
</evidence>
<protein>
    <submittedName>
        <fullName evidence="4">Phospholipase</fullName>
    </submittedName>
</protein>
<dbReference type="PANTHER" id="PTHR10655">
    <property type="entry name" value="LYSOPHOSPHOLIPASE-RELATED"/>
    <property type="match status" value="1"/>
</dbReference>
<dbReference type="SUPFAM" id="SSF53474">
    <property type="entry name" value="alpha/beta-Hydrolases"/>
    <property type="match status" value="1"/>
</dbReference>
<dbReference type="EMBL" id="LAPT01000094">
    <property type="protein sequence ID" value="PXF29872.1"/>
    <property type="molecule type" value="Genomic_DNA"/>
</dbReference>
<proteinExistence type="inferred from homology"/>
<dbReference type="RefSeq" id="WP_110188812.1">
    <property type="nucleotide sequence ID" value="NZ_CP177354.1"/>
</dbReference>
<comment type="similarity">
    <text evidence="1">Belongs to the AB hydrolase superfamily. AB hydrolase 2 family.</text>
</comment>
<evidence type="ECO:0000313" key="4">
    <source>
        <dbReference type="EMBL" id="PXF29872.1"/>
    </source>
</evidence>